<dbReference type="InterPro" id="IPR027417">
    <property type="entry name" value="P-loop_NTPase"/>
</dbReference>
<keyword evidence="6" id="KW-0067">ATP-binding</keyword>
<dbReference type="EMBL" id="JBANCF010000017">
    <property type="protein sequence ID" value="MEM0574688.1"/>
    <property type="molecule type" value="Genomic_DNA"/>
</dbReference>
<evidence type="ECO:0000313" key="14">
    <source>
        <dbReference type="Proteomes" id="UP001390963"/>
    </source>
</evidence>
<dbReference type="Proteomes" id="UP001388259">
    <property type="component" value="Unassembled WGS sequence"/>
</dbReference>
<proteinExistence type="inferred from homology"/>
<evidence type="ECO:0000256" key="9">
    <source>
        <dbReference type="PIRNR" id="PIRNR003128"/>
    </source>
</evidence>
<evidence type="ECO:0000256" key="7">
    <source>
        <dbReference type="ARBA" id="ARBA00023204"/>
    </source>
</evidence>
<dbReference type="GO" id="GO:0009432">
    <property type="term" value="P:SOS response"/>
    <property type="evidence" value="ECO:0007669"/>
    <property type="project" value="TreeGrafter"/>
</dbReference>
<dbReference type="CDD" id="cd03241">
    <property type="entry name" value="ABC_RecN"/>
    <property type="match status" value="1"/>
</dbReference>
<evidence type="ECO:0000256" key="1">
    <source>
        <dbReference type="ARBA" id="ARBA00003618"/>
    </source>
</evidence>
<dbReference type="SUPFAM" id="SSF52540">
    <property type="entry name" value="P-loop containing nucleoside triphosphate hydrolases"/>
    <property type="match status" value="1"/>
</dbReference>
<keyword evidence="7 9" id="KW-0234">DNA repair</keyword>
<evidence type="ECO:0000256" key="4">
    <source>
        <dbReference type="ARBA" id="ARBA00022741"/>
    </source>
</evidence>
<dbReference type="NCBIfam" id="TIGR00634">
    <property type="entry name" value="recN"/>
    <property type="match status" value="1"/>
</dbReference>
<evidence type="ECO:0000313" key="11">
    <source>
        <dbReference type="EMBL" id="MEM0519570.1"/>
    </source>
</evidence>
<gene>
    <name evidence="11" type="primary">recN</name>
    <name evidence="12" type="ORF">VZD24_14275</name>
    <name evidence="11" type="ORF">VZD85_14505</name>
</gene>
<organism evidence="11 13">
    <name type="scientific">Aequorivita flava</name>
    <dbReference type="NCBI Taxonomy" id="3114371"/>
    <lineage>
        <taxon>Bacteria</taxon>
        <taxon>Pseudomonadati</taxon>
        <taxon>Bacteroidota</taxon>
        <taxon>Flavobacteriia</taxon>
        <taxon>Flavobacteriales</taxon>
        <taxon>Flavobacteriaceae</taxon>
        <taxon>Aequorivita</taxon>
    </lineage>
</organism>
<keyword evidence="5 9" id="KW-0227">DNA damage</keyword>
<name>A0AB35YUR1_9FLAO</name>
<evidence type="ECO:0000256" key="8">
    <source>
        <dbReference type="ARBA" id="ARBA00033408"/>
    </source>
</evidence>
<dbReference type="GO" id="GO:0006310">
    <property type="term" value="P:DNA recombination"/>
    <property type="evidence" value="ECO:0007669"/>
    <property type="project" value="InterPro"/>
</dbReference>
<evidence type="ECO:0000256" key="6">
    <source>
        <dbReference type="ARBA" id="ARBA00022840"/>
    </source>
</evidence>
<comment type="function">
    <text evidence="1 9">May be involved in recombinational repair of damaged DNA.</text>
</comment>
<feature type="domain" description="RecF/RecN/SMC N-terminal" evidence="10">
    <location>
        <begin position="2"/>
        <end position="507"/>
    </location>
</feature>
<dbReference type="PANTHER" id="PTHR11059">
    <property type="entry name" value="DNA REPAIR PROTEIN RECN"/>
    <property type="match status" value="1"/>
</dbReference>
<dbReference type="GO" id="GO:0043590">
    <property type="term" value="C:bacterial nucleoid"/>
    <property type="evidence" value="ECO:0007669"/>
    <property type="project" value="TreeGrafter"/>
</dbReference>
<keyword evidence="4" id="KW-0547">Nucleotide-binding</keyword>
<evidence type="ECO:0000256" key="3">
    <source>
        <dbReference type="ARBA" id="ARBA00021315"/>
    </source>
</evidence>
<sequence length="550" mass="61163">MITSLAIKNYALIKDIRVDLSEGLTIITGETGAGKSIVLGALSLLLGKRADLSSVKDASLKCVIEGHFKIANYQLQAIFATLELDYEAHTIIRREILPSGKSRAFVNDTPVSLIQLQALAPYLVDVHSQHETLEVVSETFQMEVIDALAGNAEMLRKYQLELEKYKNISSQLSVLKLQKENELKELDYNTFLLNELKLAGLEKLNQQDLEKTYETLNNAEEIQQALASVNSLFETEQIGAIHTAKEARIGLGKIKEFSKTFSEFWQRLNSVIIELEDISTDISKTAETIEADPEMLAEIDEKLQMLYKLQQKHTVSTVTELIEITNNLEEKVNTTLGLDEQIAHLEKQKNTVQKTALETAGKLHLKRMEAIPELKEKLEKTLFPLGLPNARFQFELTASESFKTNGTDTLQLLFTANKGLAFGPLKKVASGGEMSRIMLAVKAVLAEYKKLPTIVFDEIDTGVSGEVANKMAAIMKEMSNSMQLISITHLPQVAAKGDHHIKVYKDDSDDITATHLKILDKNERVLEIAQMLGGKNVSEAAIANAKELLN</sequence>
<dbReference type="InterPro" id="IPR004604">
    <property type="entry name" value="DNA_recomb/repair_RecN"/>
</dbReference>
<dbReference type="RefSeq" id="WP_279448634.1">
    <property type="nucleotide sequence ID" value="NZ_JAZBJM010000015.1"/>
</dbReference>
<dbReference type="GO" id="GO:0005524">
    <property type="term" value="F:ATP binding"/>
    <property type="evidence" value="ECO:0007669"/>
    <property type="project" value="UniProtKB-KW"/>
</dbReference>
<evidence type="ECO:0000256" key="5">
    <source>
        <dbReference type="ARBA" id="ARBA00022763"/>
    </source>
</evidence>
<protein>
    <recommendedName>
        <fullName evidence="3 9">DNA repair protein RecN</fullName>
    </recommendedName>
    <alternativeName>
        <fullName evidence="8 9">Recombination protein N</fullName>
    </alternativeName>
</protein>
<evidence type="ECO:0000259" key="10">
    <source>
        <dbReference type="Pfam" id="PF02463"/>
    </source>
</evidence>
<accession>A0AB35YUR1</accession>
<dbReference type="EMBL" id="JAZBJM010000015">
    <property type="protein sequence ID" value="MEM0519570.1"/>
    <property type="molecule type" value="Genomic_DNA"/>
</dbReference>
<evidence type="ECO:0000313" key="13">
    <source>
        <dbReference type="Proteomes" id="UP001388259"/>
    </source>
</evidence>
<dbReference type="AlphaFoldDB" id="A0AB35YUR1"/>
<dbReference type="PANTHER" id="PTHR11059:SF0">
    <property type="entry name" value="DNA REPAIR PROTEIN RECN"/>
    <property type="match status" value="1"/>
</dbReference>
<dbReference type="Proteomes" id="UP001390963">
    <property type="component" value="Unassembled WGS sequence"/>
</dbReference>
<evidence type="ECO:0000256" key="2">
    <source>
        <dbReference type="ARBA" id="ARBA00009441"/>
    </source>
</evidence>
<dbReference type="Pfam" id="PF02463">
    <property type="entry name" value="SMC_N"/>
    <property type="match status" value="1"/>
</dbReference>
<evidence type="ECO:0000313" key="12">
    <source>
        <dbReference type="EMBL" id="MEM0574688.1"/>
    </source>
</evidence>
<reference evidence="11 14" key="1">
    <citation type="submission" date="2024-01" db="EMBL/GenBank/DDBJ databases">
        <title>Aequorivita flavus sp. nov., isolated from deep-sea sediment.</title>
        <authorList>
            <person name="Chen X."/>
        </authorList>
    </citation>
    <scope>NUCLEOTIDE SEQUENCE</scope>
    <source>
        <strain evidence="11">MCCC 1A16923</strain>
        <strain evidence="12 14">MCCC 1A16935</strain>
    </source>
</reference>
<dbReference type="GO" id="GO:0006281">
    <property type="term" value="P:DNA repair"/>
    <property type="evidence" value="ECO:0007669"/>
    <property type="project" value="UniProtKB-KW"/>
</dbReference>
<keyword evidence="14" id="KW-1185">Reference proteome</keyword>
<dbReference type="PIRSF" id="PIRSF003128">
    <property type="entry name" value="RecN"/>
    <property type="match status" value="1"/>
</dbReference>
<comment type="caution">
    <text evidence="11">The sequence shown here is derived from an EMBL/GenBank/DDBJ whole genome shotgun (WGS) entry which is preliminary data.</text>
</comment>
<comment type="similarity">
    <text evidence="2 9">Belongs to the RecN family.</text>
</comment>
<dbReference type="Gene3D" id="3.40.50.300">
    <property type="entry name" value="P-loop containing nucleotide triphosphate hydrolases"/>
    <property type="match status" value="2"/>
</dbReference>
<dbReference type="InterPro" id="IPR003395">
    <property type="entry name" value="RecF/RecN/SMC_N"/>
</dbReference>